<dbReference type="InterPro" id="IPR005195">
    <property type="entry name" value="Glyco_hydro_65_M"/>
</dbReference>
<name>A0A9D2LCT8_9MICO</name>
<feature type="binding site" evidence="4">
    <location>
        <begin position="389"/>
        <end position="390"/>
    </location>
    <ligand>
        <name>substrate</name>
    </ligand>
</feature>
<evidence type="ECO:0000256" key="1">
    <source>
        <dbReference type="ARBA" id="ARBA00006768"/>
    </source>
</evidence>
<sequence>MSRLRSVPTDPVDRLHLPVDEWRLVESRPNGDLGLMETLFVTANGFLGMRGIPEEGRDAEHHGTFLNGFHETWPINHAESAFGFARTGQTMISVPDSSVMKLYVDDEPLLLSIADVVEYERWIDFREGVLRRELVWRTPAGKHVKVSTSRMVSFTQRHLALMTMEITMLDGEAPVAVSSQIINREDIADDFGHGRGRKPQDSSGPITDKDDPRQTTAFTHRVLEPQQDWHSSRRMLLGYRVADSGMTLAVGADHAVESDVEVEQLIDTMPDLGRHIFRANLAAGDTLTVRKAVAYHSSRSVPHRELFDRCRRTLDRIRTEGFGKQYQDQRDYLHDFWTRSDVELPGQPVEQQATRWCLYQLAQSSARSDQWGIPAKGVTGSGYEGHYFWDTEIYVVPFLTFTSPTWARNALRFRSNLLPKARERARELNQRGALFPWRTINGDEASAYYAAGTAQYHINADISHAFAQFVDVTGDLDFQRRDGVRVLVETARLWADLGFWRITGDGDASFQIHGVTGPDEYTTVVNNNMFTNVMARHNLRRAARAVRELRTADRAAYDSLVAELGLDELELEQWDACADGMHVAKDESLGIHLQEDRFLDREVWDLSATPPEAFPLLLNFHPLVIYRFQVLKQADVVLALFLRGSEFTDAEKRADFEYYDPLTSGDSSLSAVVQSIMAAEVGHQKAAMDYFRAGLFVDLGNLHGNTPDGVHIASAGGVWNALVHGFGGMRQDEGEISFDPRLPDAWPELVFPLTVRGSRFRVRLLREEISLTLETGDQLEVSVRGQRVTVTPEGVTVPLEHQGPVLDDAVLASPVGLGDKRADGSIVTSFVPKDPDDPWEFPIHTDPDDIIEAG</sequence>
<dbReference type="InterPro" id="IPR008928">
    <property type="entry name" value="6-hairpin_glycosidase_sf"/>
</dbReference>
<dbReference type="Pfam" id="PF03636">
    <property type="entry name" value="Glyco_hydro_65N"/>
    <property type="match status" value="1"/>
</dbReference>
<dbReference type="Proteomes" id="UP000823823">
    <property type="component" value="Unassembled WGS sequence"/>
</dbReference>
<dbReference type="InterPro" id="IPR005196">
    <property type="entry name" value="Glyco_hydro_65_N"/>
</dbReference>
<evidence type="ECO:0000256" key="4">
    <source>
        <dbReference type="PIRSR" id="PIRSR036289-51"/>
    </source>
</evidence>
<feature type="domain" description="Glycoside hydrolase family 65 C-terminal" evidence="7">
    <location>
        <begin position="729"/>
        <end position="790"/>
    </location>
</feature>
<dbReference type="GO" id="GO:0005975">
    <property type="term" value="P:carbohydrate metabolic process"/>
    <property type="evidence" value="ECO:0007669"/>
    <property type="project" value="InterPro"/>
</dbReference>
<comment type="caution">
    <text evidence="9">The sequence shown here is derived from an EMBL/GenBank/DDBJ whole genome shotgun (WGS) entry which is preliminary data.</text>
</comment>
<dbReference type="AlphaFoldDB" id="A0A9D2LCT8"/>
<protein>
    <submittedName>
        <fullName evidence="9">Glycoside hydrolase family 65 protein</fullName>
    </submittedName>
</protein>
<evidence type="ECO:0000256" key="2">
    <source>
        <dbReference type="ARBA" id="ARBA00023295"/>
    </source>
</evidence>
<dbReference type="PIRSF" id="PIRSF036289">
    <property type="entry name" value="Glycosyl_hydrolase_malt_phosph"/>
    <property type="match status" value="1"/>
</dbReference>
<dbReference type="Pfam" id="PF03632">
    <property type="entry name" value="Glyco_hydro_65m"/>
    <property type="match status" value="1"/>
</dbReference>
<feature type="domain" description="Glycoside hydrolase family 65 central catalytic" evidence="6">
    <location>
        <begin position="355"/>
        <end position="719"/>
    </location>
</feature>
<proteinExistence type="inferred from homology"/>
<dbReference type="PANTHER" id="PTHR11051">
    <property type="entry name" value="GLYCOSYL HYDROLASE-RELATED"/>
    <property type="match status" value="1"/>
</dbReference>
<feature type="domain" description="Glycoside hydrolase family 65 N-terminal" evidence="8">
    <location>
        <begin position="32"/>
        <end position="299"/>
    </location>
</feature>
<dbReference type="SUPFAM" id="SSF48208">
    <property type="entry name" value="Six-hairpin glycosidases"/>
    <property type="match status" value="1"/>
</dbReference>
<dbReference type="SUPFAM" id="SSF74650">
    <property type="entry name" value="Galactose mutarotase-like"/>
    <property type="match status" value="1"/>
</dbReference>
<dbReference type="EMBL" id="DWZH01000042">
    <property type="protein sequence ID" value="HJB10113.1"/>
    <property type="molecule type" value="Genomic_DNA"/>
</dbReference>
<feature type="binding site" evidence="4">
    <location>
        <begin position="632"/>
        <end position="633"/>
    </location>
    <ligand>
        <name>substrate</name>
    </ligand>
</feature>
<evidence type="ECO:0000313" key="9">
    <source>
        <dbReference type="EMBL" id="HJB10113.1"/>
    </source>
</evidence>
<dbReference type="InterPro" id="IPR017045">
    <property type="entry name" value="Malt_Pase/Glycosyl_Hdrlase"/>
</dbReference>
<comment type="similarity">
    <text evidence="1">Belongs to the glycosyl hydrolase 65 family.</text>
</comment>
<feature type="active site" description="Proton donor" evidence="3">
    <location>
        <position position="520"/>
    </location>
</feature>
<dbReference type="Pfam" id="PF03633">
    <property type="entry name" value="Glyco_hydro_65C"/>
    <property type="match status" value="1"/>
</dbReference>
<dbReference type="GO" id="GO:0030246">
    <property type="term" value="F:carbohydrate binding"/>
    <property type="evidence" value="ECO:0007669"/>
    <property type="project" value="InterPro"/>
</dbReference>
<gene>
    <name evidence="9" type="ORF">H9786_06225</name>
</gene>
<dbReference type="InterPro" id="IPR012341">
    <property type="entry name" value="6hp_glycosidase-like_sf"/>
</dbReference>
<dbReference type="Gene3D" id="2.70.98.40">
    <property type="entry name" value="Glycoside hydrolase, family 65, N-terminal domain"/>
    <property type="match status" value="1"/>
</dbReference>
<dbReference type="Gene3D" id="1.50.10.10">
    <property type="match status" value="1"/>
</dbReference>
<evidence type="ECO:0000259" key="7">
    <source>
        <dbReference type="Pfam" id="PF03633"/>
    </source>
</evidence>
<dbReference type="GO" id="GO:0004553">
    <property type="term" value="F:hydrolase activity, hydrolyzing O-glycosyl compounds"/>
    <property type="evidence" value="ECO:0007669"/>
    <property type="project" value="TreeGrafter"/>
</dbReference>
<evidence type="ECO:0000256" key="3">
    <source>
        <dbReference type="PIRSR" id="PIRSR036289-50"/>
    </source>
</evidence>
<dbReference type="InterPro" id="IPR037018">
    <property type="entry name" value="GH65_N"/>
</dbReference>
<dbReference type="PANTHER" id="PTHR11051:SF13">
    <property type="entry name" value="GLYCOSYL TRANSFERASE"/>
    <property type="match status" value="1"/>
</dbReference>
<feature type="region of interest" description="Disordered" evidence="5">
    <location>
        <begin position="188"/>
        <end position="213"/>
    </location>
</feature>
<organism evidence="9 10">
    <name type="scientific">Candidatus Brachybacterium merdavium</name>
    <dbReference type="NCBI Taxonomy" id="2838513"/>
    <lineage>
        <taxon>Bacteria</taxon>
        <taxon>Bacillati</taxon>
        <taxon>Actinomycetota</taxon>
        <taxon>Actinomycetes</taxon>
        <taxon>Micrococcales</taxon>
        <taxon>Dermabacteraceae</taxon>
        <taxon>Brachybacterium</taxon>
    </lineage>
</organism>
<dbReference type="GO" id="GO:0016757">
    <property type="term" value="F:glycosyltransferase activity"/>
    <property type="evidence" value="ECO:0007669"/>
    <property type="project" value="UniProtKB-ARBA"/>
</dbReference>
<evidence type="ECO:0000256" key="5">
    <source>
        <dbReference type="SAM" id="MobiDB-lite"/>
    </source>
</evidence>
<evidence type="ECO:0000259" key="6">
    <source>
        <dbReference type="Pfam" id="PF03632"/>
    </source>
</evidence>
<dbReference type="InterPro" id="IPR005194">
    <property type="entry name" value="Glyco_hydro_65_C"/>
</dbReference>
<dbReference type="Gene3D" id="2.60.420.10">
    <property type="entry name" value="Maltose phosphorylase, domain 3"/>
    <property type="match status" value="1"/>
</dbReference>
<reference evidence="9" key="1">
    <citation type="journal article" date="2021" name="PeerJ">
        <title>Extensive microbial diversity within the chicken gut microbiome revealed by metagenomics and culture.</title>
        <authorList>
            <person name="Gilroy R."/>
            <person name="Ravi A."/>
            <person name="Getino M."/>
            <person name="Pursley I."/>
            <person name="Horton D.L."/>
            <person name="Alikhan N.F."/>
            <person name="Baker D."/>
            <person name="Gharbi K."/>
            <person name="Hall N."/>
            <person name="Watson M."/>
            <person name="Adriaenssens E.M."/>
            <person name="Foster-Nyarko E."/>
            <person name="Jarju S."/>
            <person name="Secka A."/>
            <person name="Antonio M."/>
            <person name="Oren A."/>
            <person name="Chaudhuri R.R."/>
            <person name="La Ragione R."/>
            <person name="Hildebrand F."/>
            <person name="Pallen M.J."/>
        </authorList>
    </citation>
    <scope>NUCLEOTIDE SEQUENCE</scope>
    <source>
        <strain evidence="9">ChiHjej13B12-24818</strain>
    </source>
</reference>
<keyword evidence="9" id="KW-0378">Hydrolase</keyword>
<evidence type="ECO:0000313" key="10">
    <source>
        <dbReference type="Proteomes" id="UP000823823"/>
    </source>
</evidence>
<reference evidence="9" key="2">
    <citation type="submission" date="2021-04" db="EMBL/GenBank/DDBJ databases">
        <authorList>
            <person name="Gilroy R."/>
        </authorList>
    </citation>
    <scope>NUCLEOTIDE SEQUENCE</scope>
    <source>
        <strain evidence="9">ChiHjej13B12-24818</strain>
    </source>
</reference>
<evidence type="ECO:0000259" key="8">
    <source>
        <dbReference type="Pfam" id="PF03636"/>
    </source>
</evidence>
<accession>A0A9D2LCT8</accession>
<dbReference type="InterPro" id="IPR011013">
    <property type="entry name" value="Gal_mutarotase_sf_dom"/>
</dbReference>
<keyword evidence="2" id="KW-0326">Glycosidase</keyword>